<organism evidence="4 5">
    <name type="scientific">Vitis vinifera</name>
    <name type="common">Grape</name>
    <dbReference type="NCBI Taxonomy" id="29760"/>
    <lineage>
        <taxon>Eukaryota</taxon>
        <taxon>Viridiplantae</taxon>
        <taxon>Streptophyta</taxon>
        <taxon>Embryophyta</taxon>
        <taxon>Tracheophyta</taxon>
        <taxon>Spermatophyta</taxon>
        <taxon>Magnoliopsida</taxon>
        <taxon>eudicotyledons</taxon>
        <taxon>Gunneridae</taxon>
        <taxon>Pentapetalae</taxon>
        <taxon>rosids</taxon>
        <taxon>Vitales</taxon>
        <taxon>Vitaceae</taxon>
        <taxon>Viteae</taxon>
        <taxon>Vitis</taxon>
    </lineage>
</organism>
<evidence type="ECO:0000256" key="1">
    <source>
        <dbReference type="SAM" id="MobiDB-lite"/>
    </source>
</evidence>
<dbReference type="GO" id="GO:0006260">
    <property type="term" value="P:DNA replication"/>
    <property type="evidence" value="ECO:0007669"/>
    <property type="project" value="InterPro"/>
</dbReference>
<dbReference type="Pfam" id="PF18137">
    <property type="entry name" value="WHD_ORC"/>
    <property type="match status" value="1"/>
</dbReference>
<evidence type="ECO:0000313" key="5">
    <source>
        <dbReference type="Proteomes" id="UP000288805"/>
    </source>
</evidence>
<proteinExistence type="predicted"/>
<dbReference type="PANTHER" id="PTHR12748">
    <property type="entry name" value="ORIGIN RECOGNITION COMPLEX SUBUNIT 3"/>
    <property type="match status" value="1"/>
</dbReference>
<name>A0A438IW01_VITVI</name>
<sequence>MYYKALLDGAGGRFLWKWVDAQAPSMIVAIFVAAAIVVKRYYHLCTTLQFFVIPSSYLEKQDDSYLAGFHASEVLGGLTPFKYTLAQEHGDLINLHDWYQSFKSTVFQPSTKGKHKLKQSPAKKRKDTNESQNQSEASIQYPIPFPFCIAFFTFIGLVTMMQTS</sequence>
<gene>
    <name evidence="4" type="ORF">CK203_030408</name>
</gene>
<dbReference type="Proteomes" id="UP000288805">
    <property type="component" value="Unassembled WGS sequence"/>
</dbReference>
<dbReference type="GO" id="GO:0003677">
    <property type="term" value="F:DNA binding"/>
    <property type="evidence" value="ECO:0007669"/>
    <property type="project" value="InterPro"/>
</dbReference>
<dbReference type="PANTHER" id="PTHR12748:SF0">
    <property type="entry name" value="ORIGIN RECOGNITION COMPLEX SUBUNIT 3"/>
    <property type="match status" value="1"/>
</dbReference>
<dbReference type="InterPro" id="IPR020795">
    <property type="entry name" value="ORC3"/>
</dbReference>
<keyword evidence="2" id="KW-0472">Membrane</keyword>
<feature type="transmembrane region" description="Helical" evidence="2">
    <location>
        <begin position="141"/>
        <end position="161"/>
    </location>
</feature>
<keyword evidence="2" id="KW-0812">Transmembrane</keyword>
<feature type="domain" description="Origin recognition complex subunit 3 winged helix C-terminal" evidence="3">
    <location>
        <begin position="82"/>
        <end position="159"/>
    </location>
</feature>
<keyword evidence="2" id="KW-1133">Transmembrane helix</keyword>
<accession>A0A438IW01</accession>
<dbReference type="EMBL" id="QGNW01000080">
    <property type="protein sequence ID" value="RVX00645.1"/>
    <property type="molecule type" value="Genomic_DNA"/>
</dbReference>
<dbReference type="AlphaFoldDB" id="A0A438IW01"/>
<protein>
    <recommendedName>
        <fullName evidence="3">Origin recognition complex subunit 3 winged helix C-terminal domain-containing protein</fullName>
    </recommendedName>
</protein>
<feature type="compositionally biased region" description="Basic residues" evidence="1">
    <location>
        <begin position="112"/>
        <end position="126"/>
    </location>
</feature>
<feature type="region of interest" description="Disordered" evidence="1">
    <location>
        <begin position="110"/>
        <end position="135"/>
    </location>
</feature>
<evidence type="ECO:0000313" key="4">
    <source>
        <dbReference type="EMBL" id="RVX00645.1"/>
    </source>
</evidence>
<evidence type="ECO:0000256" key="2">
    <source>
        <dbReference type="SAM" id="Phobius"/>
    </source>
</evidence>
<dbReference type="GO" id="GO:0005664">
    <property type="term" value="C:nuclear origin of replication recognition complex"/>
    <property type="evidence" value="ECO:0007669"/>
    <property type="project" value="InterPro"/>
</dbReference>
<feature type="transmembrane region" description="Helical" evidence="2">
    <location>
        <begin position="23"/>
        <end position="42"/>
    </location>
</feature>
<dbReference type="InterPro" id="IPR040855">
    <property type="entry name" value="ORC_WH_C"/>
</dbReference>
<reference evidence="4 5" key="1">
    <citation type="journal article" date="2018" name="PLoS Genet.">
        <title>Population sequencing reveals clonal diversity and ancestral inbreeding in the grapevine cultivar Chardonnay.</title>
        <authorList>
            <person name="Roach M.J."/>
            <person name="Johnson D.L."/>
            <person name="Bohlmann J."/>
            <person name="van Vuuren H.J."/>
            <person name="Jones S.J."/>
            <person name="Pretorius I.S."/>
            <person name="Schmidt S.A."/>
            <person name="Borneman A.R."/>
        </authorList>
    </citation>
    <scope>NUCLEOTIDE SEQUENCE [LARGE SCALE GENOMIC DNA]</scope>
    <source>
        <strain evidence="5">cv. Chardonnay</strain>
        <tissue evidence="4">Leaf</tissue>
    </source>
</reference>
<comment type="caution">
    <text evidence="4">The sequence shown here is derived from an EMBL/GenBank/DDBJ whole genome shotgun (WGS) entry which is preliminary data.</text>
</comment>
<evidence type="ECO:0000259" key="3">
    <source>
        <dbReference type="Pfam" id="PF18137"/>
    </source>
</evidence>